<dbReference type="EMBL" id="PGGN01000002">
    <property type="protein sequence ID" value="PSH57918.1"/>
    <property type="molecule type" value="Genomic_DNA"/>
</dbReference>
<gene>
    <name evidence="1" type="ORF">CU100_09520</name>
</gene>
<dbReference type="Proteomes" id="UP000241158">
    <property type="component" value="Unassembled WGS sequence"/>
</dbReference>
<sequence length="74" mass="8091">MGFALEECNRVFALHVRCVNCIRESVKEIFGGQGGPSDVDELIESGLIEQVRFECVHCESAIGQLVAITCESDC</sequence>
<evidence type="ECO:0000313" key="1">
    <source>
        <dbReference type="EMBL" id="PSH57918.1"/>
    </source>
</evidence>
<reference evidence="2" key="1">
    <citation type="submission" date="2017-11" db="EMBL/GenBank/DDBJ databases">
        <authorList>
            <person name="Kuznetsova I."/>
            <person name="Sazanova A."/>
            <person name="Chirak E."/>
            <person name="Safronova V."/>
            <person name="Willems A."/>
        </authorList>
    </citation>
    <scope>NUCLEOTIDE SEQUENCE [LARGE SCALE GENOMIC DNA]</scope>
    <source>
        <strain evidence="2">PEPV15</strain>
    </source>
</reference>
<dbReference type="AlphaFoldDB" id="A0A2P7AUM8"/>
<protein>
    <submittedName>
        <fullName evidence="1">Uncharacterized protein</fullName>
    </submittedName>
</protein>
<keyword evidence="2" id="KW-1185">Reference proteome</keyword>
<accession>A0A2P7AUM8</accession>
<organism evidence="1 2">
    <name type="scientific">Phyllobacterium endophyticum</name>
    <dbReference type="NCBI Taxonomy" id="1149773"/>
    <lineage>
        <taxon>Bacteria</taxon>
        <taxon>Pseudomonadati</taxon>
        <taxon>Pseudomonadota</taxon>
        <taxon>Alphaproteobacteria</taxon>
        <taxon>Hyphomicrobiales</taxon>
        <taxon>Phyllobacteriaceae</taxon>
        <taxon>Phyllobacterium</taxon>
    </lineage>
</organism>
<comment type="caution">
    <text evidence="1">The sequence shown here is derived from an EMBL/GenBank/DDBJ whole genome shotgun (WGS) entry which is preliminary data.</text>
</comment>
<proteinExistence type="predicted"/>
<name>A0A2P7AUM8_9HYPH</name>
<dbReference type="OrthoDB" id="8370359at2"/>
<evidence type="ECO:0000313" key="2">
    <source>
        <dbReference type="Proteomes" id="UP000241158"/>
    </source>
</evidence>